<protein>
    <submittedName>
        <fullName evidence="14">Sodium-coupled monocarboxylate transporter 1-like</fullName>
    </submittedName>
</protein>
<evidence type="ECO:0000313" key="14">
    <source>
        <dbReference type="RefSeq" id="XP_034251015.1"/>
    </source>
</evidence>
<dbReference type="InterPro" id="IPR001734">
    <property type="entry name" value="Na/solute_symporter"/>
</dbReference>
<organism evidence="14">
    <name type="scientific">Thrips palmi</name>
    <name type="common">Melon thrips</name>
    <dbReference type="NCBI Taxonomy" id="161013"/>
    <lineage>
        <taxon>Eukaryota</taxon>
        <taxon>Metazoa</taxon>
        <taxon>Ecdysozoa</taxon>
        <taxon>Arthropoda</taxon>
        <taxon>Hexapoda</taxon>
        <taxon>Insecta</taxon>
        <taxon>Pterygota</taxon>
        <taxon>Neoptera</taxon>
        <taxon>Paraneoptera</taxon>
        <taxon>Thysanoptera</taxon>
        <taxon>Terebrantia</taxon>
        <taxon>Thripoidea</taxon>
        <taxon>Thripidae</taxon>
        <taxon>Thrips</taxon>
    </lineage>
</organism>
<proteinExistence type="inferred from homology"/>
<sequence length="602" mass="65016">MADGLEQVAADGALRFGALDYSSFVVMMLVSALVGVYYGFFKKQESLEDYFLGGRNMGIFPIAMSLIASNISGVTMLAVPADIYAYGFQIGLVLFLGVPVVILVVYFFLPTFYKLQYESSYEYLEHRFCKKLRTMSSVFYILGSYLIMSVIMYVPCLAMHQVSGLDVQIINPLTCLVCVFYTCLGGIRAVVWTDALQLVSLVVASFVVLGASMSRLGSFSETWSRLADGGRLEMFNMTLDPTIRATFWNVLLGEGFYFLNSLAVSPSSVQRYLALPTLSAAKRAAWMLALGFVVTRGLSCVTGLVMYAVYYDCDPVARKVVPHSDNLVPHFVMDVAGHWPGLPGVFIAGVFSAALSTVSSVLNTLSGVIYKDFIETRLRKKPSEKRASLILKGLTLLLGVGVVLMVFVVEHLGAILEVALSVSGVTTGATFGLFLLGLFVPWAETVGAMSGAVASLSLMTIVCIGGLHAKKSGAIKYPPLPTRTDGCDATGLSGTTTPRPPFPARGPAVVYDEDLFPLFRLSPFYYVVLGVTTTVVVGVLVSAAVRGARTRRGLKGGFDDLPHPDLLSPPVARLVHGRRPRHADGSVEMYQAVATEAEKIKG</sequence>
<dbReference type="KEGG" id="tpal:117651268"/>
<feature type="transmembrane region" description="Helical" evidence="12">
    <location>
        <begin position="21"/>
        <end position="40"/>
    </location>
</feature>
<dbReference type="CDD" id="cd11492">
    <property type="entry name" value="SLC5sbd_NIS-SMVT"/>
    <property type="match status" value="1"/>
</dbReference>
<feature type="transmembrane region" description="Helical" evidence="12">
    <location>
        <begin position="137"/>
        <end position="163"/>
    </location>
</feature>
<evidence type="ECO:0000256" key="11">
    <source>
        <dbReference type="RuleBase" id="RU362091"/>
    </source>
</evidence>
<dbReference type="Proteomes" id="UP000515158">
    <property type="component" value="Unplaced"/>
</dbReference>
<dbReference type="InParanoid" id="A0A6P9A0Q6"/>
<evidence type="ECO:0000256" key="1">
    <source>
        <dbReference type="ARBA" id="ARBA00004651"/>
    </source>
</evidence>
<evidence type="ECO:0000256" key="2">
    <source>
        <dbReference type="ARBA" id="ARBA00006434"/>
    </source>
</evidence>
<evidence type="ECO:0000313" key="13">
    <source>
        <dbReference type="Proteomes" id="UP000515158"/>
    </source>
</evidence>
<comment type="similarity">
    <text evidence="2 11">Belongs to the sodium:solute symporter (SSF) (TC 2.A.21) family.</text>
</comment>
<keyword evidence="9 12" id="KW-0472">Membrane</keyword>
<feature type="transmembrane region" description="Helical" evidence="12">
    <location>
        <begin position="285"/>
        <end position="310"/>
    </location>
</feature>
<dbReference type="NCBIfam" id="TIGR00813">
    <property type="entry name" value="sss"/>
    <property type="match status" value="1"/>
</dbReference>
<evidence type="ECO:0000256" key="7">
    <source>
        <dbReference type="ARBA" id="ARBA00023053"/>
    </source>
</evidence>
<keyword evidence="6 12" id="KW-1133">Transmembrane helix</keyword>
<dbReference type="PANTHER" id="PTHR42985">
    <property type="entry name" value="SODIUM-COUPLED MONOCARBOXYLATE TRANSPORTER"/>
    <property type="match status" value="1"/>
</dbReference>
<feature type="transmembrane region" description="Helical" evidence="12">
    <location>
        <begin position="389"/>
        <end position="409"/>
    </location>
</feature>
<feature type="transmembrane region" description="Helical" evidence="12">
    <location>
        <begin position="85"/>
        <end position="109"/>
    </location>
</feature>
<dbReference type="GO" id="GO:0015293">
    <property type="term" value="F:symporter activity"/>
    <property type="evidence" value="ECO:0007669"/>
    <property type="project" value="TreeGrafter"/>
</dbReference>
<feature type="transmembrane region" description="Helical" evidence="12">
    <location>
        <begin position="198"/>
        <end position="216"/>
    </location>
</feature>
<evidence type="ECO:0000256" key="12">
    <source>
        <dbReference type="SAM" id="Phobius"/>
    </source>
</evidence>
<gene>
    <name evidence="14" type="primary">LOC117651268</name>
</gene>
<keyword evidence="3" id="KW-0813">Transport</keyword>
<feature type="transmembrane region" description="Helical" evidence="12">
    <location>
        <begin position="524"/>
        <end position="545"/>
    </location>
</feature>
<dbReference type="Gene3D" id="1.20.1730.10">
    <property type="entry name" value="Sodium/glucose cotransporter"/>
    <property type="match status" value="1"/>
</dbReference>
<dbReference type="Pfam" id="PF00474">
    <property type="entry name" value="SSF"/>
    <property type="match status" value="1"/>
</dbReference>
<evidence type="ECO:0000256" key="5">
    <source>
        <dbReference type="ARBA" id="ARBA00022692"/>
    </source>
</evidence>
<keyword evidence="10" id="KW-0739">Sodium transport</keyword>
<evidence type="ECO:0000256" key="8">
    <source>
        <dbReference type="ARBA" id="ARBA00023065"/>
    </source>
</evidence>
<feature type="transmembrane region" description="Helical" evidence="12">
    <location>
        <begin position="245"/>
        <end position="264"/>
    </location>
</feature>
<keyword evidence="4" id="KW-1003">Cell membrane</keyword>
<dbReference type="RefSeq" id="XP_034251015.1">
    <property type="nucleotide sequence ID" value="XM_034395124.1"/>
</dbReference>
<evidence type="ECO:0000256" key="10">
    <source>
        <dbReference type="ARBA" id="ARBA00023201"/>
    </source>
</evidence>
<dbReference type="GO" id="GO:0005886">
    <property type="term" value="C:plasma membrane"/>
    <property type="evidence" value="ECO:0007669"/>
    <property type="project" value="UniProtKB-SubCell"/>
</dbReference>
<evidence type="ECO:0000256" key="6">
    <source>
        <dbReference type="ARBA" id="ARBA00022989"/>
    </source>
</evidence>
<keyword evidence="7" id="KW-0915">Sodium</keyword>
<feature type="transmembrane region" description="Helical" evidence="12">
    <location>
        <begin position="60"/>
        <end position="79"/>
    </location>
</feature>
<dbReference type="OrthoDB" id="6132759at2759"/>
<dbReference type="GO" id="GO:0006814">
    <property type="term" value="P:sodium ion transport"/>
    <property type="evidence" value="ECO:0007669"/>
    <property type="project" value="UniProtKB-KW"/>
</dbReference>
<keyword evidence="5 12" id="KW-0812">Transmembrane</keyword>
<reference evidence="14" key="1">
    <citation type="submission" date="2025-08" db="UniProtKB">
        <authorList>
            <consortium name="RefSeq"/>
        </authorList>
    </citation>
    <scope>IDENTIFICATION</scope>
    <source>
        <tissue evidence="14">Total insect</tissue>
    </source>
</reference>
<dbReference type="PROSITE" id="PS50283">
    <property type="entry name" value="NA_SOLUT_SYMP_3"/>
    <property type="match status" value="1"/>
</dbReference>
<dbReference type="GeneID" id="117651268"/>
<keyword evidence="8" id="KW-0406">Ion transport</keyword>
<name>A0A6P9A0Q6_THRPL</name>
<keyword evidence="13" id="KW-1185">Reference proteome</keyword>
<evidence type="ECO:0000256" key="4">
    <source>
        <dbReference type="ARBA" id="ARBA00022475"/>
    </source>
</evidence>
<feature type="transmembrane region" description="Helical" evidence="12">
    <location>
        <begin position="345"/>
        <end position="369"/>
    </location>
</feature>
<accession>A0A6P9A0Q6</accession>
<evidence type="ECO:0000256" key="9">
    <source>
        <dbReference type="ARBA" id="ARBA00023136"/>
    </source>
</evidence>
<dbReference type="InterPro" id="IPR051163">
    <property type="entry name" value="Sodium:Solute_Symporter_SSF"/>
</dbReference>
<dbReference type="InterPro" id="IPR038377">
    <property type="entry name" value="Na/Glc_symporter_sf"/>
</dbReference>
<feature type="transmembrane region" description="Helical" evidence="12">
    <location>
        <begin position="446"/>
        <end position="469"/>
    </location>
</feature>
<dbReference type="PANTHER" id="PTHR42985:SF21">
    <property type="entry name" value="SODIUM-DEPENDENT MULTIVITAMIN TRANSPORTER-LIKE PROTEIN"/>
    <property type="match status" value="1"/>
</dbReference>
<comment type="subcellular location">
    <subcellularLocation>
        <location evidence="1">Cell membrane</location>
        <topology evidence="1">Multi-pass membrane protein</topology>
    </subcellularLocation>
</comment>
<evidence type="ECO:0000256" key="3">
    <source>
        <dbReference type="ARBA" id="ARBA00022448"/>
    </source>
</evidence>
<feature type="transmembrane region" description="Helical" evidence="12">
    <location>
        <begin position="415"/>
        <end position="439"/>
    </location>
</feature>
<dbReference type="AlphaFoldDB" id="A0A6P9A0Q6"/>
<feature type="transmembrane region" description="Helical" evidence="12">
    <location>
        <begin position="169"/>
        <end position="191"/>
    </location>
</feature>